<reference evidence="2" key="1">
    <citation type="submission" date="2020-03" db="EMBL/GenBank/DDBJ databases">
        <title>Site-based positive gene gene selection in Geosmithia morbida across the United States reveals a broad range of putative effectors and factors for local host and environmental adapation.</title>
        <authorList>
            <person name="Onufrak A."/>
            <person name="Murdoch R.W."/>
            <person name="Gazis R."/>
            <person name="Huff M."/>
            <person name="Staton M."/>
            <person name="Klingeman W."/>
            <person name="Hadziabdic D."/>
        </authorList>
    </citation>
    <scope>NUCLEOTIDE SEQUENCE</scope>
    <source>
        <strain evidence="2">1262</strain>
    </source>
</reference>
<evidence type="ECO:0000313" key="2">
    <source>
        <dbReference type="EMBL" id="KAF4122400.1"/>
    </source>
</evidence>
<dbReference type="Proteomes" id="UP000749293">
    <property type="component" value="Unassembled WGS sequence"/>
</dbReference>
<proteinExistence type="predicted"/>
<dbReference type="EMBL" id="JAANYQ010000009">
    <property type="protein sequence ID" value="KAF4122400.1"/>
    <property type="molecule type" value="Genomic_DNA"/>
</dbReference>
<dbReference type="OrthoDB" id="5366256at2759"/>
<gene>
    <name evidence="2" type="ORF">GMORB2_7392</name>
</gene>
<dbReference type="AlphaFoldDB" id="A0A9P4YTA1"/>
<feature type="region of interest" description="Disordered" evidence="1">
    <location>
        <begin position="101"/>
        <end position="124"/>
    </location>
</feature>
<evidence type="ECO:0000313" key="3">
    <source>
        <dbReference type="Proteomes" id="UP000749293"/>
    </source>
</evidence>
<dbReference type="Gene3D" id="3.30.160.60">
    <property type="entry name" value="Classic Zinc Finger"/>
    <property type="match status" value="1"/>
</dbReference>
<protein>
    <submittedName>
        <fullName evidence="2">Uncharacterized protein</fullName>
    </submittedName>
</protein>
<comment type="caution">
    <text evidence="2">The sequence shown here is derived from an EMBL/GenBank/DDBJ whole genome shotgun (WGS) entry which is preliminary data.</text>
</comment>
<feature type="region of interest" description="Disordered" evidence="1">
    <location>
        <begin position="238"/>
        <end position="257"/>
    </location>
</feature>
<dbReference type="RefSeq" id="XP_035321052.1">
    <property type="nucleotide sequence ID" value="XM_035469357.1"/>
</dbReference>
<evidence type="ECO:0000256" key="1">
    <source>
        <dbReference type="SAM" id="MobiDB-lite"/>
    </source>
</evidence>
<sequence length="331" mass="35953">MNGVALPFDSVYEPRSTPYTWHTSMGPTTPPTSMGSQDYSSASSTMSHGSEPSLTPPTVARSLTSSPPRSFFTIAERQRLGHNNARSRRDLHRDARLHRVSNHQSSYHLDSSSSPSLSPIPDVGGSSMEMPATPYITASSTSAVPMSSHMDSYMPSYMQPLNDPSQAQMFATPYTPPVHHGYEMPMDYSPSSNYPSGDYSHRSSPLPVNPHENSIMYMPAIMTAGTIGSNCTSGRASNVNSGSSAGNNNMPTSKGGVGHVRVVQSRPKPRCWEHGCNGRQFSTFSNLLRHQREKSGQAAKASCPNCGAEFTRTTARNGHILHGKCRQRRSS</sequence>
<accession>A0A9P4YTA1</accession>
<feature type="compositionally biased region" description="Low complexity" evidence="1">
    <location>
        <begin position="23"/>
        <end position="36"/>
    </location>
</feature>
<organism evidence="2 3">
    <name type="scientific">Geosmithia morbida</name>
    <dbReference type="NCBI Taxonomy" id="1094350"/>
    <lineage>
        <taxon>Eukaryota</taxon>
        <taxon>Fungi</taxon>
        <taxon>Dikarya</taxon>
        <taxon>Ascomycota</taxon>
        <taxon>Pezizomycotina</taxon>
        <taxon>Sordariomycetes</taxon>
        <taxon>Hypocreomycetidae</taxon>
        <taxon>Hypocreales</taxon>
        <taxon>Bionectriaceae</taxon>
        <taxon>Geosmithia</taxon>
    </lineage>
</organism>
<dbReference type="GeneID" id="55973615"/>
<keyword evidence="3" id="KW-1185">Reference proteome</keyword>
<name>A0A9P4YTA1_9HYPO</name>
<feature type="compositionally biased region" description="Low complexity" evidence="1">
    <location>
        <begin position="238"/>
        <end position="249"/>
    </location>
</feature>
<feature type="compositionally biased region" description="Low complexity" evidence="1">
    <location>
        <begin position="102"/>
        <end position="119"/>
    </location>
</feature>
<feature type="compositionally biased region" description="Polar residues" evidence="1">
    <location>
        <begin position="37"/>
        <end position="53"/>
    </location>
</feature>
<feature type="region of interest" description="Disordered" evidence="1">
    <location>
        <begin position="16"/>
        <end position="66"/>
    </location>
</feature>